<dbReference type="AlphaFoldDB" id="L0B234"/>
<evidence type="ECO:0000313" key="3">
    <source>
        <dbReference type="EMBL" id="AFZ81558.1"/>
    </source>
</evidence>
<dbReference type="Gene3D" id="3.40.50.300">
    <property type="entry name" value="P-loop containing nucleotide triphosphate hydrolases"/>
    <property type="match status" value="2"/>
</dbReference>
<name>L0B234_THEEQ</name>
<dbReference type="VEuPathDB" id="PiroplasmaDB:BEWA_009720"/>
<dbReference type="Pfam" id="PF13087">
    <property type="entry name" value="AAA_12"/>
    <property type="match status" value="1"/>
</dbReference>
<dbReference type="RefSeq" id="XP_004831224.1">
    <property type="nucleotide sequence ID" value="XM_004831167.1"/>
</dbReference>
<dbReference type="InterPro" id="IPR027417">
    <property type="entry name" value="P-loop_NTPase"/>
</dbReference>
<dbReference type="SUPFAM" id="SSF52540">
    <property type="entry name" value="P-loop containing nucleoside triphosphate hydrolases"/>
    <property type="match status" value="2"/>
</dbReference>
<dbReference type="InterPro" id="IPR041677">
    <property type="entry name" value="DNA2/NAM7_AAA_11"/>
</dbReference>
<dbReference type="EMBL" id="CP001670">
    <property type="protein sequence ID" value="AFZ81558.1"/>
    <property type="molecule type" value="Genomic_DNA"/>
</dbReference>
<dbReference type="PANTHER" id="PTHR10887:SF495">
    <property type="entry name" value="HELICASE SENATAXIN ISOFORM X1-RELATED"/>
    <property type="match status" value="1"/>
</dbReference>
<dbReference type="GO" id="GO:0004386">
    <property type="term" value="F:helicase activity"/>
    <property type="evidence" value="ECO:0007669"/>
    <property type="project" value="InterPro"/>
</dbReference>
<evidence type="ECO:0000259" key="1">
    <source>
        <dbReference type="Pfam" id="PF13086"/>
    </source>
</evidence>
<proteinExistence type="predicted"/>
<protein>
    <submittedName>
        <fullName evidence="3">Uncharacterized protein</fullName>
    </submittedName>
</protein>
<evidence type="ECO:0000259" key="2">
    <source>
        <dbReference type="Pfam" id="PF13087"/>
    </source>
</evidence>
<evidence type="ECO:0000313" key="4">
    <source>
        <dbReference type="Proteomes" id="UP000031512"/>
    </source>
</evidence>
<dbReference type="eggNOG" id="KOG1801">
    <property type="taxonomic scope" value="Eukaryota"/>
</dbReference>
<organism evidence="3 4">
    <name type="scientific">Theileria equi strain WA</name>
    <dbReference type="NCBI Taxonomy" id="1537102"/>
    <lineage>
        <taxon>Eukaryota</taxon>
        <taxon>Sar</taxon>
        <taxon>Alveolata</taxon>
        <taxon>Apicomplexa</taxon>
        <taxon>Aconoidasida</taxon>
        <taxon>Piroplasmida</taxon>
        <taxon>Theileriidae</taxon>
        <taxon>Theileria</taxon>
    </lineage>
</organism>
<dbReference type="CDD" id="cd18808">
    <property type="entry name" value="SF1_C_Upf1"/>
    <property type="match status" value="1"/>
</dbReference>
<dbReference type="OrthoDB" id="6513042at2759"/>
<dbReference type="InterPro" id="IPR045055">
    <property type="entry name" value="DNA2/NAM7-like"/>
</dbReference>
<keyword evidence="4" id="KW-1185">Reference proteome</keyword>
<accession>L0B234</accession>
<dbReference type="InterPro" id="IPR047187">
    <property type="entry name" value="SF1_C_Upf1"/>
</dbReference>
<dbReference type="InterPro" id="IPR041679">
    <property type="entry name" value="DNA2/NAM7-like_C"/>
</dbReference>
<dbReference type="KEGG" id="beq:BEWA_009720"/>
<dbReference type="PANTHER" id="PTHR10887">
    <property type="entry name" value="DNA2/NAM7 HELICASE FAMILY"/>
    <property type="match status" value="1"/>
</dbReference>
<dbReference type="CDD" id="cd18042">
    <property type="entry name" value="DEXXQc_SETX"/>
    <property type="match status" value="1"/>
</dbReference>
<dbReference type="Proteomes" id="UP000031512">
    <property type="component" value="Chromosome 3"/>
</dbReference>
<feature type="domain" description="DNA2/NAM7 helicase-like C-terminal" evidence="2">
    <location>
        <begin position="594"/>
        <end position="860"/>
    </location>
</feature>
<dbReference type="Pfam" id="PF13086">
    <property type="entry name" value="AAA_11"/>
    <property type="match status" value="2"/>
</dbReference>
<feature type="domain" description="DNA2/NAM7 helicase helicase" evidence="1">
    <location>
        <begin position="505"/>
        <end position="587"/>
    </location>
</feature>
<sequence length="929" mass="106010">MSDAVALFKSIDDLLERILSLDFHKDLIQENHVDLQKLQRKIKWHLPLEPLPVIIPNIEKYHTSFFSLFMVECLESITQDKYDSMSMPHHALPVSGNIRGVFGNITLSLDLEEHEYLTGDLVCLCITKANLAITRKDNTQVKIESKHDKAQASPGAKLLHLLDRNGIVSTLGFVSSVKKNRIVVKILLYPPKFVTPETCSHKDLDRLSAIQQKFRTILNPKTPGHANSGSEHKSGTSEWYIAKLSSLTTILREFNALCMMKQMPLRNLLLKFEPMDNTCTQPNTCTKLLLNFKIPDALKRTLESKYNSGQLCAISNSLNQSGISLIQGPPGTGKTTTIIGIISVILYALTPISSKKNDYKKIVQSFDTFHIKHPWYFQDESDDVGGYFDDLRNEDYGYDYDRIYNIYDSLNSTQRKRCNNIKIDFKGKNTRRILICAPSNAAVDEIVKRLVATDGGIFDSNGNKYKPTVTRVGPNFHEDLIEYSLNTKVDKWFSKNDSLQIKDEKSMNFKRASIAKDILLNSEIVCSTLSGCGSKELYGLANCFDTLIIDEATQAVELSTLIPLNLGCKRAILVGDPCQLSATVCSKAAIQLNYEQSLFKRLQLCGYPVNFLKLQYRMDPQITRFPSMYFYKNQLINADESDSRRHLGWRMFPLLRPTVFYAIDSQESRSDTSYVNEMEVELVCQLLEIIIEILLSVPGMTQDEIKQKIAVISPYSAQVDILKSTIYERIKMFHNPPTLTPEESKATQIYISTVDGFQGMEKDIIIFSAVRTKYVGNRKAINAKIEDLTTPSILTIDKEPHDPKSLEQFQKLMESYLEKSKSNPPDLDSNVNDASFISDRRRINVAITRARNNLFIVGNPRYLLDHRHWYALYNHYAKTGALFICHTINNQLKRNFLKNWIVDYIKRAPAEYEEFLKDRQLKGFMEKLV</sequence>
<feature type="domain" description="DNA2/NAM7 helicase helicase" evidence="1">
    <location>
        <begin position="306"/>
        <end position="504"/>
    </location>
</feature>
<gene>
    <name evidence="3" type="ORF">BEWA_009720</name>
</gene>
<dbReference type="STRING" id="1537102.L0B234"/>
<reference evidence="3 4" key="1">
    <citation type="journal article" date="2012" name="BMC Genomics">
        <title>Comparative genomic analysis and phylogenetic position of Theileria equi.</title>
        <authorList>
            <person name="Kappmeyer L.S."/>
            <person name="Thiagarajan M."/>
            <person name="Herndon D.R."/>
            <person name="Ramsay J.D."/>
            <person name="Caler E."/>
            <person name="Djikeng A."/>
            <person name="Gillespie J.J."/>
            <person name="Lau A.O."/>
            <person name="Roalson E.H."/>
            <person name="Silva J.C."/>
            <person name="Silva M.G."/>
            <person name="Suarez C.E."/>
            <person name="Ueti M.W."/>
            <person name="Nene V.M."/>
            <person name="Mealey R.H."/>
            <person name="Knowles D.P."/>
            <person name="Brayton K.A."/>
        </authorList>
    </citation>
    <scope>NUCLEOTIDE SEQUENCE [LARGE SCALE GENOMIC DNA]</scope>
    <source>
        <strain evidence="3 4">WA</strain>
    </source>
</reference>
<dbReference type="GeneID" id="15804831"/>